<dbReference type="GO" id="GO:0050482">
    <property type="term" value="P:arachidonate secretion"/>
    <property type="evidence" value="ECO:0007669"/>
    <property type="project" value="InterPro"/>
</dbReference>
<proteinExistence type="predicted"/>
<protein>
    <recommendedName>
        <fullName evidence="3">LGFP repeat-containing protein</fullName>
    </recommendedName>
</protein>
<accession>A0A0M4CVV7</accession>
<dbReference type="InterPro" id="IPR013207">
    <property type="entry name" value="LGFP"/>
</dbReference>
<dbReference type="AlphaFoldDB" id="A0A0M4CVV7"/>
<dbReference type="Gene3D" id="1.20.90.10">
    <property type="entry name" value="Phospholipase A2 domain"/>
    <property type="match status" value="1"/>
</dbReference>
<dbReference type="KEGG" id="cdx:CDES_03675"/>
<dbReference type="InterPro" id="IPR036444">
    <property type="entry name" value="PLipase_A2_dom_sf"/>
</dbReference>
<keyword evidence="2" id="KW-1185">Reference proteome</keyword>
<sequence>MNETVFQGCRYNVAALLVAGGIAPVAQGQALQVVTPEQQESYVQQFHHEGDTPPVVDGVGGYTEQEIAEIHEAIRQAQESGTPNEELIPGEMWSDKVELPSTIDKAAADEAEIAIAQQQAQPQARGLAAAAACQTFWPSPHQVCGAILERYIQQGAQFGWMLLPTEGQALNPDGQGYRQRFMAGFIYWNPSTGAHAVNNYSAQVWERNGWETGWMGYPTGGEVPVSGSDLIDGELNGWVQTFQGGRVYRSPFLEGFQAASINGLILDKWLELGGPESALGFPIADEAVTTDGVGRFSIFENGNLYWHPETGVHQVDTLIYEVWANSGSTSGQYGYPTSDPYISDDGSLAQDFQTGTINLNEELANYGYTRIGNKDVSNLIIAYLQRNGLSADTYSYIGSLDLGSPDSLRTLQARAGFTISNGGVTLPTGYEYKPSKGSLNDYCTKSPDTILYGTVVADFRGACARHDVCYDNVNNSTEASADYALCNRFLQKDMMTVCANVFGAKSLGQRSCNVTARAYFAAVVTTHPSHWEGHLGGGIYPL</sequence>
<dbReference type="STRING" id="931089.CDES_03675"/>
<evidence type="ECO:0000313" key="1">
    <source>
        <dbReference type="EMBL" id="ALC05187.1"/>
    </source>
</evidence>
<gene>
    <name evidence="1" type="ORF">CDES_03675</name>
</gene>
<evidence type="ECO:0008006" key="3">
    <source>
        <dbReference type="Google" id="ProtNLM"/>
    </source>
</evidence>
<dbReference type="Pfam" id="PF08310">
    <property type="entry name" value="LGFP"/>
    <property type="match status" value="3"/>
</dbReference>
<organism evidence="1 2">
    <name type="scientific">Corynebacterium deserti GIMN1.010</name>
    <dbReference type="NCBI Taxonomy" id="931089"/>
    <lineage>
        <taxon>Bacteria</taxon>
        <taxon>Bacillati</taxon>
        <taxon>Actinomycetota</taxon>
        <taxon>Actinomycetes</taxon>
        <taxon>Mycobacteriales</taxon>
        <taxon>Corynebacteriaceae</taxon>
        <taxon>Corynebacterium</taxon>
    </lineage>
</organism>
<dbReference type="PATRIC" id="fig|931089.4.peg.744"/>
<dbReference type="RefSeq" id="WP_231686483.1">
    <property type="nucleotide sequence ID" value="NZ_CP009220.1"/>
</dbReference>
<dbReference type="InterPro" id="IPR015141">
    <property type="entry name" value="PLipase_A2_prok/fun"/>
</dbReference>
<dbReference type="SUPFAM" id="SSF48619">
    <property type="entry name" value="Phospholipase A2, PLA2"/>
    <property type="match status" value="1"/>
</dbReference>
<reference evidence="1 2" key="1">
    <citation type="submission" date="2014-08" db="EMBL/GenBank/DDBJ databases">
        <title>Complete genome sequence of Corynebacterium deserti GIMN1.010 (=DSM 45689), isolated from desert sand in western China.</title>
        <authorList>
            <person name="Ruckert C."/>
            <person name="Albersmeier A."/>
            <person name="Kalinowski J."/>
        </authorList>
    </citation>
    <scope>NUCLEOTIDE SEQUENCE [LARGE SCALE GENOMIC DNA]</scope>
    <source>
        <strain evidence="1 2">GIMN1.010</strain>
    </source>
</reference>
<dbReference type="Pfam" id="PF09056">
    <property type="entry name" value="Phospholip_A2_3"/>
    <property type="match status" value="1"/>
</dbReference>
<dbReference type="GO" id="GO:0006644">
    <property type="term" value="P:phospholipid metabolic process"/>
    <property type="evidence" value="ECO:0007669"/>
    <property type="project" value="InterPro"/>
</dbReference>
<evidence type="ECO:0000313" key="2">
    <source>
        <dbReference type="Proteomes" id="UP000068067"/>
    </source>
</evidence>
<dbReference type="Proteomes" id="UP000068067">
    <property type="component" value="Chromosome"/>
</dbReference>
<name>A0A0M4CVV7_9CORY</name>
<dbReference type="GO" id="GO:0004623">
    <property type="term" value="F:phospholipase A2 activity"/>
    <property type="evidence" value="ECO:0007669"/>
    <property type="project" value="InterPro"/>
</dbReference>
<dbReference type="EMBL" id="CP009220">
    <property type="protein sequence ID" value="ALC05187.1"/>
    <property type="molecule type" value="Genomic_DNA"/>
</dbReference>